<keyword evidence="4" id="KW-1185">Reference proteome</keyword>
<feature type="region of interest" description="Disordered" evidence="2">
    <location>
        <begin position="1094"/>
        <end position="1121"/>
    </location>
</feature>
<reference evidence="3" key="2">
    <citation type="submission" date="2013-10" db="EMBL/GenBank/DDBJ databases">
        <authorList>
            <person name="Aslett M."/>
        </authorList>
    </citation>
    <scope>NUCLEOTIDE SEQUENCE [LARGE SCALE GENOMIC DNA]</scope>
    <source>
        <strain evidence="3">Weybridge</strain>
    </source>
</reference>
<name>U6MFG7_EIMMA</name>
<sequence length="2871" mass="306120">MPSSSRSRLAAAAQSSGLDAAAVAAADVSAADAPHKYSQRVICATSMAEDAPPAEPAAAFAAAATHSNVNLVEKKLQLCSAADICLIKGTVSALASASLEPQVVQQLCRSLPHDLLKDFPPSLLLLLHEQQQQRHQKDEAEQTSLLWGLAAALQKRCSGWKGTPFCAAQSAPATDVKAASTEGAASVPDFAVAVLEAQTKILHKLREALLEPLTDSMEIPEFGYVATGQLARHVLELLRHSCSTNTQQRPQQVQQLQQQLRNAYYSCRSSSSSSSSSQATWCPLSDEQLLQAGRELLAAATHLFPSEYFQQQLQVLPQEGTLRNLLLKTPKSGGFPPINAINPQLISRPLNDRQDAWIDLLQQLLLLQPPGQPRMNWVVAAGLDVLLLQLLLRSSLPLIRPLLLPLLLDSCGVDLELDQLLQEQQQLLQSQQPLSQEEHQLQQKFLFAAAGAKALRDGLYIVASVTFVERLAGPAARPAAPAAPASRPHASVQQPSPATFFQTSSSSNEKDGGRGNSRMCVFKQVARALGSRSRHSNSPSGVVADVLELLLLATFQGDGAAPGSSNNNSSGHRHLQAALLDLVDHTTSAAAEAAAAVGASGDMPGLNCGCGVSAHLFGALLLLSCPQQWACDRLCSLACSSVDNSPSLLLQPDCLIEAVSLMGDAPRRFVCKAATHLLLLQQQPQQEQQQEVLRACACLIDMYDPCLLEECSRALQQQGRSSCLLQQQERLYHRLLLQRLFSVSLHQRQSAAASLKRLLQLSGPLLTDPVGTALRLCADRKQEQQRQVCGQLLDETEVQLLCAAAANRRLCAATRTESLDTLQVYVYSSHAHAMSFLRNLCCSLLAALPEYLPKGGTAAAAAVAAASAAVTAAEVGAASCSGAEEPLLLSMLELLRRAVQSQEQLQELLQHQELHAHQQQQDQYALLAGAARVLSLPLLLLPPGDPLLHPILEVYWHLLGDALVLLCFSKPENLSLALLQLCAALLFHPQQSLLLAHRCCSVNPQVEALLRDQQPQQHVQHQRQQPRLLLPTWLSLRVELPMETATFSCFTAAQAAWASRSEDLAFLVASQLVSDRSALNAAAAAAAAAYAAAGDNTARPPQESQPGIEDRSKWSSPSSGASSAIVDEATTAAAAAATECSVCLCRSQPVYLESAFSEPSPVSTNNKTELSLVRLSLSRKTVQQLLMPAHPTLNKLLCVLSHPPLLQGSLPPLRLQQQRLGDSCSSLPTAAAASSPPPAAAGSNPPSDAATYAEALHCCRKIAAALQLPGDSAAASFCCLRRRGLAAAAETARWCCCCSLSLASAKGLRAVAVAVKRYTYPYLQELAQQVAETMLGGEEQTAAATGAGWGELVEQQPASGGAAALCSNEIDLLLRGTQLLTELLPLAAVAAAPAGAGSGGRGNCCRPCNRSIIGGECECCSKWLELPNLSQFCGSLLGVSMQLPLLRRAALQLAAVSLPHSLPPRPCSSNRSTCLVRAQIDDLLTLRSGAFATGLSNSGSSSVLLQLQLQQLLQLHSRSTAQDEASMQEQRPLANALESLNACIVHNSFGVVAAAAAQAAAEWQELAATGTAGIAQDHYQINLLQQQVQQQQQQEQALLETQVKLMLSFIRKAHPEVRVAAWRCLGGCLQMATGLLQQHHQLHLQEQDLLLRVYSWTCSEICYRLLRREGMLPGGFCCCCSSSCREVAEALQCLSTLRWSSRCSSNGGSKCGSGISKAGTRGGCPASVAAAAAALDEWVASDSFVHRTFAAFLTCNSSSSSTLGAVSYKTQLKGLIAALELLCCSAEDHVGPLLQLLQQPQKHLQHADQTGIPSCTGSSSILSNIVAAVCPQSHPMVMLPAHIASQGAAFSATAAAAVAAVGTQDAAPALTAAANALAHVGGSVCIQEITKCCRALQLLLTLLDGTDALGPLLGNSNSAAADDAPETTRAGTESFLLLGHVERLVQAATMLLLGPFRSNNGSCSCCCGEELENWQDRRNAAAAAPAVANGRCTRVVADIVHELLLLMLRLFVALHEHTALQVANQLQGETSVLLLLLQHREELKRQRQEQQQLDNELLQTLQGAPQKARAGTAAAAAAAAQRAAAEYLWASPSLWLFIVLCLQPACIGTSSSFGVPREAAALAVCLLRLSYDSSLKYFISSEARMEVEELTDARFPFSSASPILLPPLLPPLPHGHLQMYRTKDTQQQQQQQQQFLIPTDPRMAVGLFTAAASLLLQQLRCRSLAAACAVSIHQRIPPSSRRHSTAGTAGAAAASPTGSSGRGRSKAYGLLSPSPKIQQHRHQRRPSSSCCSSPMNASKLSAHCTSRPAAAGTNPTRKPHQQEQHDDFVFCNDFSLQQQALLLQQNRQEYRNSCLLHALGELLLLLFAGHPTAATAASWTRFIFPTENSSSSSRKPEEPLLLTSHLVAALECLLHGAPAASLLNFTSALGGQRLQQKGPSLGQQLQQQRDDGVVGLGSLLSQISLLGAPSSGKTDGVSGLLLLETGEALLRHRLQEAGVVAALVDSVCNSLSSNRNRQQKLPPRLLRSVLILLQHTLGSSVEAQPLMQLIEVLAASLRPRLHQLLQRNNNGKAAAAGAAGSTRLRWSLNPVDMLLLSAQLDCLGAAAAAAATAGDRRCLAPLFSNGASGSSYAKGGPFAGSDKESIEDFVAPLLLPEIPLQLVAALLRFLVSLTAATAATFEETTPGEPVEVRLARPQAVDDGVCVSPRKSTGHAVPRAAARTVLLLQHTPVFHDALFFLFMVRLSPQAVLPQVLHSSGREAPPQQQQQHWGGALRDALLLLLHVFLSDFRPASRLKQHGEPLLAALQDWTGVLLHELQLQMQLEHPQQQQKQLLILPLLHEIRHLLLRSVRALSTLGAHTGTQTKCLGAP</sequence>
<gene>
    <name evidence="3" type="ORF">EMWEY_00009300</name>
</gene>
<feature type="region of interest" description="Disordered" evidence="2">
    <location>
        <begin position="2235"/>
        <end position="2323"/>
    </location>
</feature>
<feature type="coiled-coil region" evidence="1">
    <location>
        <begin position="2033"/>
        <end position="2060"/>
    </location>
</feature>
<organism evidence="3 4">
    <name type="scientific">Eimeria maxima</name>
    <name type="common">Coccidian parasite</name>
    <dbReference type="NCBI Taxonomy" id="5804"/>
    <lineage>
        <taxon>Eukaryota</taxon>
        <taxon>Sar</taxon>
        <taxon>Alveolata</taxon>
        <taxon>Apicomplexa</taxon>
        <taxon>Conoidasida</taxon>
        <taxon>Coccidia</taxon>
        <taxon>Eucoccidiorida</taxon>
        <taxon>Eimeriorina</taxon>
        <taxon>Eimeriidae</taxon>
        <taxon>Eimeria</taxon>
    </lineage>
</organism>
<feature type="region of interest" description="Disordered" evidence="2">
    <location>
        <begin position="478"/>
        <end position="517"/>
    </location>
</feature>
<dbReference type="PANTHER" id="PTHR46007:SF8">
    <property type="entry name" value="C2H2-TYPE DOMAIN-CONTAINING PROTEIN"/>
    <property type="match status" value="1"/>
</dbReference>
<dbReference type="GeneID" id="25334916"/>
<reference evidence="3" key="1">
    <citation type="submission" date="2013-10" db="EMBL/GenBank/DDBJ databases">
        <title>Genomic analysis of the causative agents of coccidiosis in chickens.</title>
        <authorList>
            <person name="Reid A.J."/>
            <person name="Blake D."/>
            <person name="Billington K."/>
            <person name="Browne H."/>
            <person name="Dunn M."/>
            <person name="Hung S."/>
            <person name="Kawahara F."/>
            <person name="Miranda-Saavedra D."/>
            <person name="Mourier T."/>
            <person name="Nagra H."/>
            <person name="Otto T.D."/>
            <person name="Rawlings N."/>
            <person name="Sanchez A."/>
            <person name="Sanders M."/>
            <person name="Subramaniam C."/>
            <person name="Tay Y."/>
            <person name="Dear P."/>
            <person name="Doerig C."/>
            <person name="Gruber A."/>
            <person name="Parkinson J."/>
            <person name="Shirley M."/>
            <person name="Wan K.L."/>
            <person name="Berriman M."/>
            <person name="Tomley F."/>
            <person name="Pain A."/>
        </authorList>
    </citation>
    <scope>NUCLEOTIDE SEQUENCE [LARGE SCALE GENOMIC DNA]</scope>
    <source>
        <strain evidence="3">Weybridge</strain>
    </source>
</reference>
<dbReference type="GO" id="GO:0016592">
    <property type="term" value="C:mediator complex"/>
    <property type="evidence" value="ECO:0007669"/>
    <property type="project" value="TreeGrafter"/>
</dbReference>
<feature type="compositionally biased region" description="Low complexity" evidence="2">
    <location>
        <begin position="478"/>
        <end position="491"/>
    </location>
</feature>
<feature type="compositionally biased region" description="Low complexity" evidence="2">
    <location>
        <begin position="2245"/>
        <end position="2259"/>
    </location>
</feature>
<dbReference type="RefSeq" id="XP_013337844.1">
    <property type="nucleotide sequence ID" value="XM_013482390.1"/>
</dbReference>
<dbReference type="VEuPathDB" id="ToxoDB:EMWEY_00009300"/>
<keyword evidence="1" id="KW-0175">Coiled coil</keyword>
<feature type="compositionally biased region" description="Polar residues" evidence="2">
    <location>
        <begin position="492"/>
        <end position="507"/>
    </location>
</feature>
<dbReference type="PANTHER" id="PTHR46007">
    <property type="entry name" value="MEDIATOR OF RNA POLYMERASE II TRANSCRIPTION SUBUNIT 12"/>
    <property type="match status" value="1"/>
</dbReference>
<dbReference type="InterPro" id="IPR051647">
    <property type="entry name" value="Mediator_comp_sub12"/>
</dbReference>
<dbReference type="GO" id="GO:0003713">
    <property type="term" value="F:transcription coactivator activity"/>
    <property type="evidence" value="ECO:0007669"/>
    <property type="project" value="TreeGrafter"/>
</dbReference>
<dbReference type="Proteomes" id="UP000030763">
    <property type="component" value="Unassembled WGS sequence"/>
</dbReference>
<dbReference type="OrthoDB" id="348236at2759"/>
<dbReference type="EMBL" id="HG722023">
    <property type="protein sequence ID" value="CDJ61194.1"/>
    <property type="molecule type" value="Genomic_DNA"/>
</dbReference>
<evidence type="ECO:0000313" key="3">
    <source>
        <dbReference type="EMBL" id="CDJ61194.1"/>
    </source>
</evidence>
<proteinExistence type="predicted"/>
<evidence type="ECO:0000256" key="2">
    <source>
        <dbReference type="SAM" id="MobiDB-lite"/>
    </source>
</evidence>
<dbReference type="OMA" id="ACACLID"/>
<evidence type="ECO:0000256" key="1">
    <source>
        <dbReference type="SAM" id="Coils"/>
    </source>
</evidence>
<feature type="region of interest" description="Disordered" evidence="2">
    <location>
        <begin position="1226"/>
        <end position="1246"/>
    </location>
</feature>
<dbReference type="GO" id="GO:0045944">
    <property type="term" value="P:positive regulation of transcription by RNA polymerase II"/>
    <property type="evidence" value="ECO:0007669"/>
    <property type="project" value="TreeGrafter"/>
</dbReference>
<accession>U6MFG7</accession>
<evidence type="ECO:0000313" key="4">
    <source>
        <dbReference type="Proteomes" id="UP000030763"/>
    </source>
</evidence>
<protein>
    <submittedName>
        <fullName evidence="3">Uncharacterized protein</fullName>
    </submittedName>
</protein>